<dbReference type="EMBL" id="FOXQ01000013">
    <property type="protein sequence ID" value="SFQ45447.1"/>
    <property type="molecule type" value="Genomic_DNA"/>
</dbReference>
<protein>
    <recommendedName>
        <fullName evidence="3">DUF3630 domain-containing protein</fullName>
    </recommendedName>
</protein>
<gene>
    <name evidence="1" type="ORF">SAMN05444277_11339</name>
</gene>
<dbReference type="OrthoDB" id="670775at2"/>
<dbReference type="AlphaFoldDB" id="A0A1I5YNF9"/>
<evidence type="ECO:0008006" key="3">
    <source>
        <dbReference type="Google" id="ProtNLM"/>
    </source>
</evidence>
<proteinExistence type="predicted"/>
<sequence length="91" mass="10535">MKPFEYSTFTETVISEDGNLQDFYRLANVLSKTRHVHLMSKEDDAIVVEWHYKYRGDALSLQYSVYNGVTLLYNGKDKKNADKIAGRLRNG</sequence>
<organism evidence="1 2">
    <name type="scientific">Parafilimonas terrae</name>
    <dbReference type="NCBI Taxonomy" id="1465490"/>
    <lineage>
        <taxon>Bacteria</taxon>
        <taxon>Pseudomonadati</taxon>
        <taxon>Bacteroidota</taxon>
        <taxon>Chitinophagia</taxon>
        <taxon>Chitinophagales</taxon>
        <taxon>Chitinophagaceae</taxon>
        <taxon>Parafilimonas</taxon>
    </lineage>
</organism>
<dbReference type="Proteomes" id="UP000199031">
    <property type="component" value="Unassembled WGS sequence"/>
</dbReference>
<keyword evidence="2" id="KW-1185">Reference proteome</keyword>
<reference evidence="1 2" key="1">
    <citation type="submission" date="2016-10" db="EMBL/GenBank/DDBJ databases">
        <authorList>
            <person name="de Groot N.N."/>
        </authorList>
    </citation>
    <scope>NUCLEOTIDE SEQUENCE [LARGE SCALE GENOMIC DNA]</scope>
    <source>
        <strain evidence="1 2">DSM 28286</strain>
    </source>
</reference>
<dbReference type="RefSeq" id="WP_090661744.1">
    <property type="nucleotide sequence ID" value="NZ_FOXQ01000013.1"/>
</dbReference>
<evidence type="ECO:0000313" key="2">
    <source>
        <dbReference type="Proteomes" id="UP000199031"/>
    </source>
</evidence>
<evidence type="ECO:0000313" key="1">
    <source>
        <dbReference type="EMBL" id="SFQ45447.1"/>
    </source>
</evidence>
<accession>A0A1I5YNF9</accession>
<name>A0A1I5YNF9_9BACT</name>